<reference evidence="2 3" key="1">
    <citation type="submission" date="2019-03" db="EMBL/GenBank/DDBJ databases">
        <title>Genomic Encyclopedia of Archaeal and Bacterial Type Strains, Phase II (KMG-II): from individual species to whole genera.</title>
        <authorList>
            <person name="Goeker M."/>
        </authorList>
    </citation>
    <scope>NUCLEOTIDE SEQUENCE [LARGE SCALE GENOMIC DNA]</scope>
    <source>
        <strain evidence="2 3">DSM 19035</strain>
    </source>
</reference>
<evidence type="ECO:0000259" key="1">
    <source>
        <dbReference type="SMART" id="SM01248"/>
    </source>
</evidence>
<evidence type="ECO:0000313" key="2">
    <source>
        <dbReference type="EMBL" id="TDQ08559.1"/>
    </source>
</evidence>
<dbReference type="InterPro" id="IPR011649">
    <property type="entry name" value="KaiB_domain"/>
</dbReference>
<dbReference type="Proteomes" id="UP000295620">
    <property type="component" value="Unassembled WGS sequence"/>
</dbReference>
<dbReference type="InterPro" id="IPR036249">
    <property type="entry name" value="Thioredoxin-like_sf"/>
</dbReference>
<dbReference type="GO" id="GO:0048511">
    <property type="term" value="P:rhythmic process"/>
    <property type="evidence" value="ECO:0007669"/>
    <property type="project" value="InterPro"/>
</dbReference>
<keyword evidence="3" id="KW-1185">Reference proteome</keyword>
<evidence type="ECO:0000313" key="3">
    <source>
        <dbReference type="Proteomes" id="UP000295620"/>
    </source>
</evidence>
<dbReference type="SUPFAM" id="SSF52833">
    <property type="entry name" value="Thioredoxin-like"/>
    <property type="match status" value="1"/>
</dbReference>
<dbReference type="RefSeq" id="WP_133576916.1">
    <property type="nucleotide sequence ID" value="NZ_SNYC01000005.1"/>
</dbReference>
<proteinExistence type="predicted"/>
<dbReference type="Gene3D" id="3.40.30.10">
    <property type="entry name" value="Glutaredoxin"/>
    <property type="match status" value="1"/>
</dbReference>
<protein>
    <submittedName>
        <fullName evidence="2">Circadian clock protein KaiB</fullName>
    </submittedName>
</protein>
<dbReference type="Pfam" id="PF07689">
    <property type="entry name" value="KaiB"/>
    <property type="match status" value="1"/>
</dbReference>
<dbReference type="SMART" id="SM01248">
    <property type="entry name" value="KaiB"/>
    <property type="match status" value="1"/>
</dbReference>
<dbReference type="CDD" id="cd02978">
    <property type="entry name" value="KaiB_like"/>
    <property type="match status" value="1"/>
</dbReference>
<gene>
    <name evidence="2" type="ORF">ATK78_3075</name>
</gene>
<dbReference type="PANTHER" id="PTHR41709:SF2">
    <property type="entry name" value="CIRCADIAN CLOCK PROTEIN KAIB2"/>
    <property type="match status" value="1"/>
</dbReference>
<comment type="caution">
    <text evidence="2">The sequence shown here is derived from an EMBL/GenBank/DDBJ whole genome shotgun (WGS) entry which is preliminary data.</text>
</comment>
<feature type="domain" description="KaiB" evidence="1">
    <location>
        <begin position="23"/>
        <end position="104"/>
    </location>
</feature>
<sequence>MVIENGEDYNNWNTNEDSVYQLRLFVAGASSLSIRAINNLKSILTEHLEGRYELEVIDIHQQPLIALSEDITAVPMLVKKFPAPNRKLIGDMSDTAKVLRGLSIK</sequence>
<dbReference type="OrthoDB" id="5458519at2"/>
<name>A0A4R6SVY6_9SPHI</name>
<dbReference type="PANTHER" id="PTHR41709">
    <property type="entry name" value="KAIB-LIKE PROTEIN 1"/>
    <property type="match status" value="1"/>
</dbReference>
<accession>A0A4R6SVY6</accession>
<dbReference type="InterPro" id="IPR039022">
    <property type="entry name" value="KaiB-like"/>
</dbReference>
<dbReference type="AlphaFoldDB" id="A0A4R6SVY6"/>
<dbReference type="EMBL" id="SNYC01000005">
    <property type="protein sequence ID" value="TDQ08559.1"/>
    <property type="molecule type" value="Genomic_DNA"/>
</dbReference>
<organism evidence="2 3">
    <name type="scientific">Pedobacter metabolipauper</name>
    <dbReference type="NCBI Taxonomy" id="425513"/>
    <lineage>
        <taxon>Bacteria</taxon>
        <taxon>Pseudomonadati</taxon>
        <taxon>Bacteroidota</taxon>
        <taxon>Sphingobacteriia</taxon>
        <taxon>Sphingobacteriales</taxon>
        <taxon>Sphingobacteriaceae</taxon>
        <taxon>Pedobacter</taxon>
    </lineage>
</organism>